<dbReference type="Proteomes" id="UP000585836">
    <property type="component" value="Unassembled WGS sequence"/>
</dbReference>
<reference evidence="2 3" key="1">
    <citation type="submission" date="2020-08" db="EMBL/GenBank/DDBJ databases">
        <title>Genomic Encyclopedia of Type Strains, Phase III (KMG-III): the genomes of soil and plant-associated and newly described type strains.</title>
        <authorList>
            <person name="Whitman W."/>
        </authorList>
    </citation>
    <scope>NUCLEOTIDE SEQUENCE [LARGE SCALE GENOMIC DNA]</scope>
    <source>
        <strain evidence="2 3">CECT 3313</strain>
    </source>
</reference>
<evidence type="ECO:0000256" key="1">
    <source>
        <dbReference type="SAM" id="MobiDB-lite"/>
    </source>
</evidence>
<accession>A0A7W9PUN4</accession>
<organism evidence="2 3">
    <name type="scientific">Streptomyces echinatus</name>
    <dbReference type="NCBI Taxonomy" id="67293"/>
    <lineage>
        <taxon>Bacteria</taxon>
        <taxon>Bacillati</taxon>
        <taxon>Actinomycetota</taxon>
        <taxon>Actinomycetes</taxon>
        <taxon>Kitasatosporales</taxon>
        <taxon>Streptomycetaceae</taxon>
        <taxon>Streptomyces</taxon>
    </lineage>
</organism>
<sequence>MPLAQAARRRFGDKQPLPPEATCT</sequence>
<dbReference type="AlphaFoldDB" id="A0A7W9PUN4"/>
<keyword evidence="3" id="KW-1185">Reference proteome</keyword>
<protein>
    <submittedName>
        <fullName evidence="2">Uncharacterized protein</fullName>
    </submittedName>
</protein>
<evidence type="ECO:0000313" key="2">
    <source>
        <dbReference type="EMBL" id="MBB5928328.1"/>
    </source>
</evidence>
<feature type="region of interest" description="Disordered" evidence="1">
    <location>
        <begin position="1"/>
        <end position="24"/>
    </location>
</feature>
<name>A0A7W9PUN4_9ACTN</name>
<gene>
    <name evidence="2" type="ORF">FHS34_003797</name>
</gene>
<dbReference type="EMBL" id="JACHJK010000006">
    <property type="protein sequence ID" value="MBB5928328.1"/>
    <property type="molecule type" value="Genomic_DNA"/>
</dbReference>
<evidence type="ECO:0000313" key="3">
    <source>
        <dbReference type="Proteomes" id="UP000585836"/>
    </source>
</evidence>
<proteinExistence type="predicted"/>
<comment type="caution">
    <text evidence="2">The sequence shown here is derived from an EMBL/GenBank/DDBJ whole genome shotgun (WGS) entry which is preliminary data.</text>
</comment>